<keyword evidence="2" id="KW-1185">Reference proteome</keyword>
<protein>
    <submittedName>
        <fullName evidence="1">Uncharacterized protein</fullName>
    </submittedName>
</protein>
<gene>
    <name evidence="1" type="ORF">EHP00_2633</name>
</gene>
<reference evidence="1 2" key="1">
    <citation type="journal article" date="2017" name="Environ. Microbiol.">
        <title>Decay of the glycolytic pathway and adaptation to intranuclear parasitism within Enterocytozoonidae microsporidia.</title>
        <authorList>
            <person name="Wiredu Boakye D."/>
            <person name="Jaroenlak P."/>
            <person name="Prachumwat A."/>
            <person name="Williams T.A."/>
            <person name="Bateman K.S."/>
            <person name="Itsathitphaisarn O."/>
            <person name="Sritunyalucksana K."/>
            <person name="Paszkiewicz K.H."/>
            <person name="Moore K.A."/>
            <person name="Stentiford G.D."/>
            <person name="Williams B.A."/>
        </authorList>
    </citation>
    <scope>NUCLEOTIDE SEQUENCE [LARGE SCALE GENOMIC DNA]</scope>
    <source>
        <strain evidence="1 2">TH1</strain>
    </source>
</reference>
<evidence type="ECO:0000313" key="1">
    <source>
        <dbReference type="EMBL" id="OQS53435.1"/>
    </source>
</evidence>
<accession>A0A1W0E2G1</accession>
<evidence type="ECO:0000313" key="2">
    <source>
        <dbReference type="Proteomes" id="UP000192758"/>
    </source>
</evidence>
<dbReference type="VEuPathDB" id="MicrosporidiaDB:EHP00_2633"/>
<dbReference type="EMBL" id="MNPJ01000034">
    <property type="protein sequence ID" value="OQS53435.1"/>
    <property type="molecule type" value="Genomic_DNA"/>
</dbReference>
<dbReference type="Proteomes" id="UP000192758">
    <property type="component" value="Unassembled WGS sequence"/>
</dbReference>
<sequence>MYPRKTFYFTRNTCRPNCVLKFFRIIYKIFFCYTTRSSFSEIKKFSILSFLVKKKKPPPPIPAENEFIIPMVIAEAIAASTAFPPFSIIFCPILEATGHSVFITYLSYSLLCEQLTIKLLKLNNIN</sequence>
<proteinExistence type="predicted"/>
<comment type="caution">
    <text evidence="1">The sequence shown here is derived from an EMBL/GenBank/DDBJ whole genome shotgun (WGS) entry which is preliminary data.</text>
</comment>
<dbReference type="AlphaFoldDB" id="A0A1W0E2G1"/>
<name>A0A1W0E2G1_9MICR</name>
<organism evidence="1 2">
    <name type="scientific">Ecytonucleospora hepatopenaei</name>
    <dbReference type="NCBI Taxonomy" id="646526"/>
    <lineage>
        <taxon>Eukaryota</taxon>
        <taxon>Fungi</taxon>
        <taxon>Fungi incertae sedis</taxon>
        <taxon>Microsporidia</taxon>
        <taxon>Enterocytozoonidae</taxon>
        <taxon>Ecytonucleospora</taxon>
    </lineage>
</organism>